<dbReference type="AlphaFoldDB" id="A0A397US36"/>
<evidence type="ECO:0000313" key="1">
    <source>
        <dbReference type="EMBL" id="RIB09996.1"/>
    </source>
</evidence>
<gene>
    <name evidence="1" type="ORF">C2G38_2251038</name>
</gene>
<name>A0A397US36_9GLOM</name>
<dbReference type="EMBL" id="QKWP01001302">
    <property type="protein sequence ID" value="RIB09996.1"/>
    <property type="molecule type" value="Genomic_DNA"/>
</dbReference>
<dbReference type="InterPro" id="IPR032675">
    <property type="entry name" value="LRR_dom_sf"/>
</dbReference>
<keyword evidence="2" id="KW-1185">Reference proteome</keyword>
<comment type="caution">
    <text evidence="1">The sequence shown here is derived from an EMBL/GenBank/DDBJ whole genome shotgun (WGS) entry which is preliminary data.</text>
</comment>
<protein>
    <submittedName>
        <fullName evidence="1">Uncharacterized protein</fullName>
    </submittedName>
</protein>
<organism evidence="1 2">
    <name type="scientific">Gigaspora rosea</name>
    <dbReference type="NCBI Taxonomy" id="44941"/>
    <lineage>
        <taxon>Eukaryota</taxon>
        <taxon>Fungi</taxon>
        <taxon>Fungi incertae sedis</taxon>
        <taxon>Mucoromycota</taxon>
        <taxon>Glomeromycotina</taxon>
        <taxon>Glomeromycetes</taxon>
        <taxon>Diversisporales</taxon>
        <taxon>Gigasporaceae</taxon>
        <taxon>Gigaspora</taxon>
    </lineage>
</organism>
<reference evidence="1 2" key="1">
    <citation type="submission" date="2018-06" db="EMBL/GenBank/DDBJ databases">
        <title>Comparative genomics reveals the genomic features of Rhizophagus irregularis, R. cerebriforme, R. diaphanum and Gigaspora rosea, and their symbiotic lifestyle signature.</title>
        <authorList>
            <person name="Morin E."/>
            <person name="San Clemente H."/>
            <person name="Chen E.C.H."/>
            <person name="De La Providencia I."/>
            <person name="Hainaut M."/>
            <person name="Kuo A."/>
            <person name="Kohler A."/>
            <person name="Murat C."/>
            <person name="Tang N."/>
            <person name="Roy S."/>
            <person name="Loubradou J."/>
            <person name="Henrissat B."/>
            <person name="Grigoriev I.V."/>
            <person name="Corradi N."/>
            <person name="Roux C."/>
            <person name="Martin F.M."/>
        </authorList>
    </citation>
    <scope>NUCLEOTIDE SEQUENCE [LARGE SCALE GENOMIC DNA]</scope>
    <source>
        <strain evidence="1 2">DAOM 194757</strain>
    </source>
</reference>
<evidence type="ECO:0000313" key="2">
    <source>
        <dbReference type="Proteomes" id="UP000266673"/>
    </source>
</evidence>
<dbReference type="Gene3D" id="3.80.10.10">
    <property type="entry name" value="Ribonuclease Inhibitor"/>
    <property type="match status" value="1"/>
</dbReference>
<sequence>MAKEFKSINFINFPNREEELDDIIYCMTFLCGFNLVICSYELPLIKMDLTAIESYLFYFGLTLLSLSGTKLTDVGMSALKNLTELYLDRTSITDAGIIYLDSLRELTHLSLNKPRIKYASLSTIRKSTFANKKVIILRLDIRALLIKGVREFGGLPHLSFLNLNFTQVFLSCRNFLADLPSIQPVRLNGVTKEVCEDEYYDV</sequence>
<dbReference type="STRING" id="44941.A0A397US36"/>
<proteinExistence type="predicted"/>
<dbReference type="SUPFAM" id="SSF52047">
    <property type="entry name" value="RNI-like"/>
    <property type="match status" value="1"/>
</dbReference>
<accession>A0A397US36</accession>
<dbReference type="Proteomes" id="UP000266673">
    <property type="component" value="Unassembled WGS sequence"/>
</dbReference>
<dbReference type="OrthoDB" id="120976at2759"/>